<evidence type="ECO:0000313" key="2">
    <source>
        <dbReference type="EMBL" id="MBB3931231.1"/>
    </source>
</evidence>
<dbReference type="RefSeq" id="WP_183398889.1">
    <property type="nucleotide sequence ID" value="NZ_JACIDS010000003.1"/>
</dbReference>
<name>A0A840AQU1_9HYPH</name>
<dbReference type="Proteomes" id="UP000553963">
    <property type="component" value="Unassembled WGS sequence"/>
</dbReference>
<comment type="caution">
    <text evidence="2">The sequence shown here is derived from an EMBL/GenBank/DDBJ whole genome shotgun (WGS) entry which is preliminary data.</text>
</comment>
<dbReference type="EMBL" id="JACIDS010000003">
    <property type="protein sequence ID" value="MBB3931231.1"/>
    <property type="molecule type" value="Genomic_DNA"/>
</dbReference>
<organism evidence="2 3">
    <name type="scientific">Kaistia hirudinis</name>
    <dbReference type="NCBI Taxonomy" id="1293440"/>
    <lineage>
        <taxon>Bacteria</taxon>
        <taxon>Pseudomonadati</taxon>
        <taxon>Pseudomonadota</taxon>
        <taxon>Alphaproteobacteria</taxon>
        <taxon>Hyphomicrobiales</taxon>
        <taxon>Kaistiaceae</taxon>
        <taxon>Kaistia</taxon>
    </lineage>
</organism>
<reference evidence="2 3" key="1">
    <citation type="submission" date="2020-08" db="EMBL/GenBank/DDBJ databases">
        <title>Genomic Encyclopedia of Type Strains, Phase IV (KMG-IV): sequencing the most valuable type-strain genomes for metagenomic binning, comparative biology and taxonomic classification.</title>
        <authorList>
            <person name="Goeker M."/>
        </authorList>
    </citation>
    <scope>NUCLEOTIDE SEQUENCE [LARGE SCALE GENOMIC DNA]</scope>
    <source>
        <strain evidence="2 3">DSM 25966</strain>
    </source>
</reference>
<feature type="compositionally biased region" description="Basic and acidic residues" evidence="1">
    <location>
        <begin position="1"/>
        <end position="11"/>
    </location>
</feature>
<feature type="region of interest" description="Disordered" evidence="1">
    <location>
        <begin position="1"/>
        <end position="24"/>
    </location>
</feature>
<evidence type="ECO:0000313" key="3">
    <source>
        <dbReference type="Proteomes" id="UP000553963"/>
    </source>
</evidence>
<gene>
    <name evidence="2" type="ORF">GGR25_002281</name>
</gene>
<keyword evidence="3" id="KW-1185">Reference proteome</keyword>
<accession>A0A840AQU1</accession>
<proteinExistence type="predicted"/>
<dbReference type="AlphaFoldDB" id="A0A840AQU1"/>
<sequence>MTARRRDDRTGYSDASSQAEDVDNCEQLDRQDPIVALLRTCRDRASEVIHAGQTLDAVIATVHPDHYRAARVDVSEFATSGANALSVFAATHEELDEFVDDFANRHPPNGAAERAVLESRRAEKHRALMADAAAITEGRNRAGLPEYLERYEARMAEWIAAARVVARTQPTTLQGCGLMAEFVHERLIADGHFDRDLVASAAKNLSTALAVIAFGKPPLLHS</sequence>
<protein>
    <submittedName>
        <fullName evidence="2">Uncharacterized protein</fullName>
    </submittedName>
</protein>
<evidence type="ECO:0000256" key="1">
    <source>
        <dbReference type="SAM" id="MobiDB-lite"/>
    </source>
</evidence>